<sequence length="184" mass="20592">MSCFRLPDSLLKDIESLVAEFFWSGDLTAKIDWLAWDSLCQSKEEGGLGLRCLKESNIALLAKQAWRIAFTREGILQEVLGQKYFPSSNFFEDRLGSRPSFTWHSLLGTRYLLVAGLRWRGGDGASIPISGQPWLPRPNTFQLITKPVSLQENSKAEGRVMGLSGILRDMGGSQSAVLTRLLWN</sequence>
<accession>A0AAW2T5F6</accession>
<proteinExistence type="predicted"/>
<gene>
    <name evidence="1" type="ORF">Sradi_2351900</name>
</gene>
<reference evidence="1" key="1">
    <citation type="submission" date="2020-06" db="EMBL/GenBank/DDBJ databases">
        <authorList>
            <person name="Li T."/>
            <person name="Hu X."/>
            <person name="Zhang T."/>
            <person name="Song X."/>
            <person name="Zhang H."/>
            <person name="Dai N."/>
            <person name="Sheng W."/>
            <person name="Hou X."/>
            <person name="Wei L."/>
        </authorList>
    </citation>
    <scope>NUCLEOTIDE SEQUENCE</scope>
    <source>
        <strain evidence="1">G02</strain>
        <tissue evidence="1">Leaf</tissue>
    </source>
</reference>
<comment type="caution">
    <text evidence="1">The sequence shown here is derived from an EMBL/GenBank/DDBJ whole genome shotgun (WGS) entry which is preliminary data.</text>
</comment>
<dbReference type="AlphaFoldDB" id="A0AAW2T5F6"/>
<dbReference type="EMBL" id="JACGWJ010000009">
    <property type="protein sequence ID" value="KAL0400086.1"/>
    <property type="molecule type" value="Genomic_DNA"/>
</dbReference>
<evidence type="ECO:0000313" key="1">
    <source>
        <dbReference type="EMBL" id="KAL0400086.1"/>
    </source>
</evidence>
<reference evidence="1" key="2">
    <citation type="journal article" date="2024" name="Plant">
        <title>Genomic evolution and insights into agronomic trait innovations of Sesamum species.</title>
        <authorList>
            <person name="Miao H."/>
            <person name="Wang L."/>
            <person name="Qu L."/>
            <person name="Liu H."/>
            <person name="Sun Y."/>
            <person name="Le M."/>
            <person name="Wang Q."/>
            <person name="Wei S."/>
            <person name="Zheng Y."/>
            <person name="Lin W."/>
            <person name="Duan Y."/>
            <person name="Cao H."/>
            <person name="Xiong S."/>
            <person name="Wang X."/>
            <person name="Wei L."/>
            <person name="Li C."/>
            <person name="Ma Q."/>
            <person name="Ju M."/>
            <person name="Zhao R."/>
            <person name="Li G."/>
            <person name="Mu C."/>
            <person name="Tian Q."/>
            <person name="Mei H."/>
            <person name="Zhang T."/>
            <person name="Gao T."/>
            <person name="Zhang H."/>
        </authorList>
    </citation>
    <scope>NUCLEOTIDE SEQUENCE</scope>
    <source>
        <strain evidence="1">G02</strain>
    </source>
</reference>
<dbReference type="PANTHER" id="PTHR33116:SF86">
    <property type="entry name" value="REVERSE TRANSCRIPTASE DOMAIN-CONTAINING PROTEIN"/>
    <property type="match status" value="1"/>
</dbReference>
<name>A0AAW2T5F6_SESRA</name>
<dbReference type="PANTHER" id="PTHR33116">
    <property type="entry name" value="REVERSE TRANSCRIPTASE ZINC-BINDING DOMAIN-CONTAINING PROTEIN-RELATED-RELATED"/>
    <property type="match status" value="1"/>
</dbReference>
<protein>
    <submittedName>
        <fullName evidence="1">Uncharacterized protein</fullName>
    </submittedName>
</protein>
<organism evidence="1">
    <name type="scientific">Sesamum radiatum</name>
    <name type="common">Black benniseed</name>
    <dbReference type="NCBI Taxonomy" id="300843"/>
    <lineage>
        <taxon>Eukaryota</taxon>
        <taxon>Viridiplantae</taxon>
        <taxon>Streptophyta</taxon>
        <taxon>Embryophyta</taxon>
        <taxon>Tracheophyta</taxon>
        <taxon>Spermatophyta</taxon>
        <taxon>Magnoliopsida</taxon>
        <taxon>eudicotyledons</taxon>
        <taxon>Gunneridae</taxon>
        <taxon>Pentapetalae</taxon>
        <taxon>asterids</taxon>
        <taxon>lamiids</taxon>
        <taxon>Lamiales</taxon>
        <taxon>Pedaliaceae</taxon>
        <taxon>Sesamum</taxon>
    </lineage>
</organism>